<sequence length="171" mass="19756">MKKLLTTLALLSCLYLMAQDGYNLPYSSYKAIFTKVTQLDSLTARQFANSIIRTTETQYEFLSVKKRKETATYYYIESGLSEGEVQEQKELGCSKCMTVNFMVYDTRYVFLSITGSLNDLLRAWQNEFLPTATADLINESFKYREVKNRSTGVDVRLSDEGSVWQIYNWSI</sequence>
<accession>G2EB84</accession>
<evidence type="ECO:0000313" key="2">
    <source>
        <dbReference type="EMBL" id="EGV44269.2"/>
    </source>
</evidence>
<name>G2EB84_9FLAO</name>
<reference evidence="2 3" key="1">
    <citation type="journal article" date="2008" name="Int. J. Syst. Evol. Microbiol.">
        <title>Bizionia argentinensis sp. nov., isolated from surface marine water in Antarctica.</title>
        <authorList>
            <person name="Bercovich A."/>
            <person name="Vazquez S.C."/>
            <person name="Yankilevich P."/>
            <person name="Coria S.H."/>
            <person name="Foti M."/>
            <person name="Hernandez E."/>
            <person name="Vidal A."/>
            <person name="Ruberto L."/>
            <person name="Melo C."/>
            <person name="Marenssi S."/>
            <person name="Criscuolo M."/>
            <person name="Memoli M."/>
            <person name="Arguelles M."/>
            <person name="Mac Cormack W.P."/>
        </authorList>
    </citation>
    <scope>NUCLEOTIDE SEQUENCE [LARGE SCALE GENOMIC DNA]</scope>
    <source>
        <strain evidence="2 3">JUB59</strain>
    </source>
</reference>
<evidence type="ECO:0008006" key="4">
    <source>
        <dbReference type="Google" id="ProtNLM"/>
    </source>
</evidence>
<feature type="chain" id="PRO_5020406825" description="DUF4468 domain-containing protein" evidence="1">
    <location>
        <begin position="19"/>
        <end position="171"/>
    </location>
</feature>
<dbReference type="EMBL" id="AFXZ01000009">
    <property type="protein sequence ID" value="EGV44269.2"/>
    <property type="molecule type" value="Genomic_DNA"/>
</dbReference>
<protein>
    <recommendedName>
        <fullName evidence="4">DUF4468 domain-containing protein</fullName>
    </recommendedName>
</protein>
<keyword evidence="3" id="KW-1185">Reference proteome</keyword>
<keyword evidence="1" id="KW-0732">Signal</keyword>
<organism evidence="2 3">
    <name type="scientific">Bizionia argentinensis JUB59</name>
    <dbReference type="NCBI Taxonomy" id="1046627"/>
    <lineage>
        <taxon>Bacteria</taxon>
        <taxon>Pseudomonadati</taxon>
        <taxon>Bacteroidota</taxon>
        <taxon>Flavobacteriia</taxon>
        <taxon>Flavobacteriales</taxon>
        <taxon>Flavobacteriaceae</taxon>
        <taxon>Bizionia</taxon>
    </lineage>
</organism>
<feature type="signal peptide" evidence="1">
    <location>
        <begin position="1"/>
        <end position="18"/>
    </location>
</feature>
<dbReference type="OrthoDB" id="9906941at2"/>
<comment type="caution">
    <text evidence="2">The sequence shown here is derived from an EMBL/GenBank/DDBJ whole genome shotgun (WGS) entry which is preliminary data.</text>
</comment>
<dbReference type="Proteomes" id="UP000003730">
    <property type="component" value="Unassembled WGS sequence"/>
</dbReference>
<evidence type="ECO:0000256" key="1">
    <source>
        <dbReference type="SAM" id="SignalP"/>
    </source>
</evidence>
<dbReference type="STRING" id="1046627.BZARG_767"/>
<proteinExistence type="predicted"/>
<evidence type="ECO:0000313" key="3">
    <source>
        <dbReference type="Proteomes" id="UP000003730"/>
    </source>
</evidence>
<gene>
    <name evidence="2" type="ORF">BZARG_767</name>
</gene>
<dbReference type="RefSeq" id="WP_123766866.1">
    <property type="nucleotide sequence ID" value="NZ_AFXZ01000009.1"/>
</dbReference>
<dbReference type="AlphaFoldDB" id="G2EB84"/>